<evidence type="ECO:0000313" key="1">
    <source>
        <dbReference type="EMBL" id="KAH7676441.1"/>
    </source>
</evidence>
<evidence type="ECO:0000313" key="2">
    <source>
        <dbReference type="Proteomes" id="UP000827976"/>
    </source>
</evidence>
<dbReference type="EMBL" id="CM037017">
    <property type="protein sequence ID" value="KAH7676441.1"/>
    <property type="molecule type" value="Genomic_DNA"/>
</dbReference>
<dbReference type="EC" id="3.1.1.11" evidence="1"/>
<protein>
    <submittedName>
        <fullName evidence="1">Pectinesterase protein</fullName>
        <ecNumber evidence="1">3.1.1.11</ecNumber>
    </submittedName>
</protein>
<proteinExistence type="predicted"/>
<keyword evidence="2" id="KW-1185">Reference proteome</keyword>
<comment type="caution">
    <text evidence="1">The sequence shown here is derived from an EMBL/GenBank/DDBJ whole genome shotgun (WGS) entry which is preliminary data.</text>
</comment>
<keyword evidence="1" id="KW-0378">Hydrolase</keyword>
<reference evidence="2" key="1">
    <citation type="journal article" date="2022" name="Nat. Commun.">
        <title>Chromosome evolution and the genetic basis of agronomically important traits in greater yam.</title>
        <authorList>
            <person name="Bredeson J.V."/>
            <person name="Lyons J.B."/>
            <person name="Oniyinde I.O."/>
            <person name="Okereke N.R."/>
            <person name="Kolade O."/>
            <person name="Nnabue I."/>
            <person name="Nwadili C.O."/>
            <person name="Hribova E."/>
            <person name="Parker M."/>
            <person name="Nwogha J."/>
            <person name="Shu S."/>
            <person name="Carlson J."/>
            <person name="Kariba R."/>
            <person name="Muthemba S."/>
            <person name="Knop K."/>
            <person name="Barton G.J."/>
            <person name="Sherwood A.V."/>
            <person name="Lopez-Montes A."/>
            <person name="Asiedu R."/>
            <person name="Jamnadass R."/>
            <person name="Muchugi A."/>
            <person name="Goodstein D."/>
            <person name="Egesi C.N."/>
            <person name="Featherston J."/>
            <person name="Asfaw A."/>
            <person name="Simpson G.G."/>
            <person name="Dolezel J."/>
            <person name="Hendre P.S."/>
            <person name="Van Deynze A."/>
            <person name="Kumar P.L."/>
            <person name="Obidiegwu J.E."/>
            <person name="Bhattacharjee R."/>
            <person name="Rokhsar D.S."/>
        </authorList>
    </citation>
    <scope>NUCLEOTIDE SEQUENCE [LARGE SCALE GENOMIC DNA]</scope>
    <source>
        <strain evidence="2">cv. TDa95/00328</strain>
    </source>
</reference>
<gene>
    <name evidence="1" type="ORF">IHE45_07G015800</name>
</gene>
<dbReference type="Proteomes" id="UP000827976">
    <property type="component" value="Chromosome 7"/>
</dbReference>
<name>A0ACB7VPP4_DIOAL</name>
<sequence>MATMRPQHVLFLITISSYLSLLSAGTVKCVPRSSLYAIQLPKVVSIAPLNPFNVFCKQTTYPIVCQAAIDAGLLQNSGNDLPSVTKANILFAINKLKYNINAAKKFIVSPTTSPSMVALLRGSCLGMYKSMIHEYHVALSNVDFATKETYVDAALTDIGTCIDSYTDPMLAAVIQISLLASEDEELRRTATNIVDLKNGLKL</sequence>
<accession>A0ACB7VPP4</accession>
<organism evidence="1 2">
    <name type="scientific">Dioscorea alata</name>
    <name type="common">Purple yam</name>
    <dbReference type="NCBI Taxonomy" id="55571"/>
    <lineage>
        <taxon>Eukaryota</taxon>
        <taxon>Viridiplantae</taxon>
        <taxon>Streptophyta</taxon>
        <taxon>Embryophyta</taxon>
        <taxon>Tracheophyta</taxon>
        <taxon>Spermatophyta</taxon>
        <taxon>Magnoliopsida</taxon>
        <taxon>Liliopsida</taxon>
        <taxon>Dioscoreales</taxon>
        <taxon>Dioscoreaceae</taxon>
        <taxon>Dioscorea</taxon>
    </lineage>
</organism>